<evidence type="ECO:0000313" key="5">
    <source>
        <dbReference type="EMBL" id="QOW46105.1"/>
    </source>
</evidence>
<dbReference type="InterPro" id="IPR033877">
    <property type="entry name" value="Frm2/Hbn1"/>
</dbReference>
<dbReference type="EMBL" id="CP048659">
    <property type="protein sequence ID" value="QOW46105.1"/>
    <property type="molecule type" value="Genomic_DNA"/>
</dbReference>
<evidence type="ECO:0000256" key="1">
    <source>
        <dbReference type="ARBA" id="ARBA00004496"/>
    </source>
</evidence>
<dbReference type="GO" id="GO:0016491">
    <property type="term" value="F:oxidoreductase activity"/>
    <property type="evidence" value="ECO:0007669"/>
    <property type="project" value="UniProtKB-KW"/>
</dbReference>
<evidence type="ECO:0000256" key="3">
    <source>
        <dbReference type="ARBA" id="ARBA00023002"/>
    </source>
</evidence>
<feature type="domain" description="Nitroreductase" evidence="4">
    <location>
        <begin position="37"/>
        <end position="205"/>
    </location>
</feature>
<evidence type="ECO:0000259" key="4">
    <source>
        <dbReference type="Pfam" id="PF00881"/>
    </source>
</evidence>
<dbReference type="AlphaFoldDB" id="A0A7S6VWB2"/>
<dbReference type="FunFam" id="3.40.109.10:FF:000001">
    <property type="entry name" value="Nitroreductase family"/>
    <property type="match status" value="1"/>
</dbReference>
<dbReference type="PANTHER" id="PTHR43035">
    <property type="entry name" value="FATTY ACID REPRESSION MUTANT PROTEIN 2-RELATED"/>
    <property type="match status" value="1"/>
</dbReference>
<dbReference type="Pfam" id="PF00881">
    <property type="entry name" value="Nitroreductase"/>
    <property type="match status" value="1"/>
</dbReference>
<accession>A0A7S6VWB2</accession>
<dbReference type="InterPro" id="IPR000415">
    <property type="entry name" value="Nitroreductase-like"/>
</dbReference>
<reference evidence="5 6" key="1">
    <citation type="submission" date="2020-02" db="EMBL/GenBank/DDBJ databases">
        <title>Tigecycline-resistant Acinetobacter species from pigs and migratory birds.</title>
        <authorList>
            <person name="Chen C."/>
            <person name="Sun J."/>
            <person name="Liao X.-P."/>
            <person name="Liu Y.-H."/>
        </authorList>
    </citation>
    <scope>NUCLEOTIDE SEQUENCE [LARGE SCALE GENOMIC DNA]</scope>
    <source>
        <strain evidence="5 6">YH12207_T</strain>
    </source>
</reference>
<evidence type="ECO:0000256" key="2">
    <source>
        <dbReference type="ARBA" id="ARBA00022490"/>
    </source>
</evidence>
<dbReference type="SUPFAM" id="SSF55469">
    <property type="entry name" value="FMN-dependent nitroreductase-like"/>
    <property type="match status" value="1"/>
</dbReference>
<dbReference type="GO" id="GO:0034599">
    <property type="term" value="P:cellular response to oxidative stress"/>
    <property type="evidence" value="ECO:0007669"/>
    <property type="project" value="InterPro"/>
</dbReference>
<gene>
    <name evidence="5" type="ORF">G0028_09480</name>
</gene>
<protein>
    <recommendedName>
        <fullName evidence="4">Nitroreductase domain-containing protein</fullName>
    </recommendedName>
</protein>
<sequence length="227" mass="26282">MTILSKIGQVLATDLSKDILFKRKENQKDECNFLEELRKRRSIYHLGKKVAYPQDELVSLIKETVYCCPSVLNCQSTRVVILLQKSHAQFWAMVKEIQKKYMHEKAYEGMALKIDESMAAYGTILYFQDLDVIQKLQKLRPLQANDFEVWSEQSLGMVQFAVWGLLASLNLGAALHHYNANINDEILQYYDLPSHWQLKAQMTFGSIMTPADAKSYEDDQVIFRVFS</sequence>
<evidence type="ECO:0000313" key="6">
    <source>
        <dbReference type="Proteomes" id="UP000593966"/>
    </source>
</evidence>
<dbReference type="Gene3D" id="3.40.109.10">
    <property type="entry name" value="NADH Oxidase"/>
    <property type="match status" value="1"/>
</dbReference>
<proteinExistence type="predicted"/>
<dbReference type="InterPro" id="IPR029479">
    <property type="entry name" value="Nitroreductase"/>
</dbReference>
<name>A0A7S6VWB2_9GAMM</name>
<dbReference type="PANTHER" id="PTHR43035:SF1">
    <property type="entry name" value="FATTY ACID REPRESSION MUTANT PROTEIN 2-RELATED"/>
    <property type="match status" value="1"/>
</dbReference>
<dbReference type="Proteomes" id="UP000593966">
    <property type="component" value="Chromosome"/>
</dbReference>
<dbReference type="RefSeq" id="WP_174492683.1">
    <property type="nucleotide sequence ID" value="NZ_CP048659.1"/>
</dbReference>
<organism evidence="5 6">
    <name type="scientific">Acinetobacter piscicola</name>
    <dbReference type="NCBI Taxonomy" id="2006115"/>
    <lineage>
        <taxon>Bacteria</taxon>
        <taxon>Pseudomonadati</taxon>
        <taxon>Pseudomonadota</taxon>
        <taxon>Gammaproteobacteria</taxon>
        <taxon>Moraxellales</taxon>
        <taxon>Moraxellaceae</taxon>
        <taxon>Acinetobacter</taxon>
    </lineage>
</organism>
<keyword evidence="6" id="KW-1185">Reference proteome</keyword>
<keyword evidence="3" id="KW-0560">Oxidoreductase</keyword>
<dbReference type="GO" id="GO:0005737">
    <property type="term" value="C:cytoplasm"/>
    <property type="evidence" value="ECO:0007669"/>
    <property type="project" value="UniProtKB-SubCell"/>
</dbReference>
<comment type="subcellular location">
    <subcellularLocation>
        <location evidence="1">Cytoplasm</location>
    </subcellularLocation>
</comment>
<keyword evidence="2" id="KW-0963">Cytoplasm</keyword>